<dbReference type="EMBL" id="SJPG01000001">
    <property type="protein sequence ID" value="TWT59506.1"/>
    <property type="molecule type" value="Genomic_DNA"/>
</dbReference>
<protein>
    <submittedName>
        <fullName evidence="2">Alpha/beta hydrolase family protein</fullName>
    </submittedName>
</protein>
<dbReference type="GO" id="GO:0016787">
    <property type="term" value="F:hydrolase activity"/>
    <property type="evidence" value="ECO:0007669"/>
    <property type="project" value="UniProtKB-KW"/>
</dbReference>
<dbReference type="InterPro" id="IPR029058">
    <property type="entry name" value="AB_hydrolase_fold"/>
</dbReference>
<evidence type="ECO:0000313" key="2">
    <source>
        <dbReference type="EMBL" id="TWT59506.1"/>
    </source>
</evidence>
<dbReference type="Gene3D" id="3.40.50.1820">
    <property type="entry name" value="alpha/beta hydrolase"/>
    <property type="match status" value="1"/>
</dbReference>
<comment type="caution">
    <text evidence="2">The sequence shown here is derived from an EMBL/GenBank/DDBJ whole genome shotgun (WGS) entry which is preliminary data.</text>
</comment>
<accession>A0A5C5X934</accession>
<proteinExistence type="predicted"/>
<name>A0A5C5X934_9PLAN</name>
<dbReference type="SUPFAM" id="SSF53474">
    <property type="entry name" value="alpha/beta-Hydrolases"/>
    <property type="match status" value="1"/>
</dbReference>
<gene>
    <name evidence="2" type="ORF">Pan54_02130</name>
</gene>
<feature type="chain" id="PRO_5023068018" evidence="1">
    <location>
        <begin position="29"/>
        <end position="306"/>
    </location>
</feature>
<dbReference type="OrthoDB" id="282214at2"/>
<organism evidence="2 3">
    <name type="scientific">Rubinisphaera italica</name>
    <dbReference type="NCBI Taxonomy" id="2527969"/>
    <lineage>
        <taxon>Bacteria</taxon>
        <taxon>Pseudomonadati</taxon>
        <taxon>Planctomycetota</taxon>
        <taxon>Planctomycetia</taxon>
        <taxon>Planctomycetales</taxon>
        <taxon>Planctomycetaceae</taxon>
        <taxon>Rubinisphaera</taxon>
    </lineage>
</organism>
<feature type="signal peptide" evidence="1">
    <location>
        <begin position="1"/>
        <end position="28"/>
    </location>
</feature>
<dbReference type="RefSeq" id="WP_146501641.1">
    <property type="nucleotide sequence ID" value="NZ_SJPG01000001.1"/>
</dbReference>
<sequence length="306" mass="35069" precursor="true">MNLRPAQLISRLGLVLMLLLVSSAALQAQDEHIETHTLATKDRWPIHITYYKHAGNRDTPVVVLLHDQRGDRRVWTAGFANQLWTKGYAVIAVDLRKHGESKLEDETGNPSDVGDVKPDDYKKMVAYDMDAVKDFIFTEHQEQNLNMRKMGIIAPEFSAIIAMNFAMIDWQQKPYDDAPTPQMRTPRGQDVRALVLISPMNSVRGLTTVAPIRLMRNSALPISFLFCVGSEDTLDKKVTEQLYKQIAGRNPKDNEHVFLETYPYNLRGMALFGKGLKIEPHIEIFLEKNLLELDDEWVDRRSRLQR</sequence>
<dbReference type="Proteomes" id="UP000316095">
    <property type="component" value="Unassembled WGS sequence"/>
</dbReference>
<reference evidence="2 3" key="1">
    <citation type="submission" date="2019-02" db="EMBL/GenBank/DDBJ databases">
        <title>Deep-cultivation of Planctomycetes and their phenomic and genomic characterization uncovers novel biology.</title>
        <authorList>
            <person name="Wiegand S."/>
            <person name="Jogler M."/>
            <person name="Boedeker C."/>
            <person name="Pinto D."/>
            <person name="Vollmers J."/>
            <person name="Rivas-Marin E."/>
            <person name="Kohn T."/>
            <person name="Peeters S.H."/>
            <person name="Heuer A."/>
            <person name="Rast P."/>
            <person name="Oberbeckmann S."/>
            <person name="Bunk B."/>
            <person name="Jeske O."/>
            <person name="Meyerdierks A."/>
            <person name="Storesund J.E."/>
            <person name="Kallscheuer N."/>
            <person name="Luecker S."/>
            <person name="Lage O.M."/>
            <person name="Pohl T."/>
            <person name="Merkel B.J."/>
            <person name="Hornburger P."/>
            <person name="Mueller R.-W."/>
            <person name="Bruemmer F."/>
            <person name="Labrenz M."/>
            <person name="Spormann A.M."/>
            <person name="Op Den Camp H."/>
            <person name="Overmann J."/>
            <person name="Amann R."/>
            <person name="Jetten M.S.M."/>
            <person name="Mascher T."/>
            <person name="Medema M.H."/>
            <person name="Devos D.P."/>
            <person name="Kaster A.-K."/>
            <person name="Ovreas L."/>
            <person name="Rohde M."/>
            <person name="Galperin M.Y."/>
            <person name="Jogler C."/>
        </authorList>
    </citation>
    <scope>NUCLEOTIDE SEQUENCE [LARGE SCALE GENOMIC DNA]</scope>
    <source>
        <strain evidence="2 3">Pan54</strain>
    </source>
</reference>
<keyword evidence="2" id="KW-0378">Hydrolase</keyword>
<evidence type="ECO:0000313" key="3">
    <source>
        <dbReference type="Proteomes" id="UP000316095"/>
    </source>
</evidence>
<keyword evidence="1" id="KW-0732">Signal</keyword>
<evidence type="ECO:0000256" key="1">
    <source>
        <dbReference type="SAM" id="SignalP"/>
    </source>
</evidence>
<dbReference type="AlphaFoldDB" id="A0A5C5X934"/>
<keyword evidence="3" id="KW-1185">Reference proteome</keyword>